<feature type="signal peptide" evidence="2">
    <location>
        <begin position="1"/>
        <end position="21"/>
    </location>
</feature>
<keyword evidence="2" id="KW-0732">Signal</keyword>
<keyword evidence="1" id="KW-1133">Transmembrane helix</keyword>
<evidence type="ECO:0000256" key="2">
    <source>
        <dbReference type="SAM" id="SignalP"/>
    </source>
</evidence>
<name>F2E3V2_HORVV</name>
<proteinExistence type="evidence at transcript level"/>
<reference evidence="3" key="1">
    <citation type="journal article" date="2011" name="Plant Physiol.">
        <title>Comprehensive sequence analysis of 24,783 barley full-length cDNAs derived from 12 clone libraries.</title>
        <authorList>
            <person name="Matsumoto T."/>
            <person name="Tanaka T."/>
            <person name="Sakai H."/>
            <person name="Amano N."/>
            <person name="Kanamori H."/>
            <person name="Kurita K."/>
            <person name="Kikuta A."/>
            <person name="Kamiya K."/>
            <person name="Yamamoto M."/>
            <person name="Ikawa H."/>
            <person name="Fujii N."/>
            <person name="Hori K."/>
            <person name="Itoh T."/>
            <person name="Sato K."/>
        </authorList>
    </citation>
    <scope>NUCLEOTIDE SEQUENCE</scope>
    <source>
        <tissue evidence="3">Shoot and root</tissue>
    </source>
</reference>
<dbReference type="EMBL" id="AK370826">
    <property type="protein sequence ID" value="BAK02024.1"/>
    <property type="molecule type" value="mRNA"/>
</dbReference>
<organism evidence="3">
    <name type="scientific">Hordeum vulgare subsp. vulgare</name>
    <name type="common">Domesticated barley</name>
    <dbReference type="NCBI Taxonomy" id="112509"/>
    <lineage>
        <taxon>Eukaryota</taxon>
        <taxon>Viridiplantae</taxon>
        <taxon>Streptophyta</taxon>
        <taxon>Embryophyta</taxon>
        <taxon>Tracheophyta</taxon>
        <taxon>Spermatophyta</taxon>
        <taxon>Magnoliopsida</taxon>
        <taxon>Liliopsida</taxon>
        <taxon>Poales</taxon>
        <taxon>Poaceae</taxon>
        <taxon>BOP clade</taxon>
        <taxon>Pooideae</taxon>
        <taxon>Triticodae</taxon>
        <taxon>Triticeae</taxon>
        <taxon>Hordeinae</taxon>
        <taxon>Hordeum</taxon>
    </lineage>
</organism>
<sequence length="87" mass="10252">MSKGQLCILLWVVTTKLWVTSKKLCNNINWHSSNNHKIISLYIMLDAVYMMEVTMFRVIFTFRNFLGSSIMITEYFCQLKTYTLLTA</sequence>
<protein>
    <submittedName>
        <fullName evidence="3">Predicted protein</fullName>
    </submittedName>
</protein>
<accession>F2E3V2</accession>
<feature type="transmembrane region" description="Helical" evidence="1">
    <location>
        <begin position="38"/>
        <end position="60"/>
    </location>
</feature>
<evidence type="ECO:0000313" key="3">
    <source>
        <dbReference type="EMBL" id="BAK02024.1"/>
    </source>
</evidence>
<keyword evidence="1" id="KW-0812">Transmembrane</keyword>
<keyword evidence="1" id="KW-0472">Membrane</keyword>
<feature type="chain" id="PRO_5003277723" evidence="2">
    <location>
        <begin position="22"/>
        <end position="87"/>
    </location>
</feature>
<dbReference type="AlphaFoldDB" id="F2E3V2"/>
<evidence type="ECO:0000256" key="1">
    <source>
        <dbReference type="SAM" id="Phobius"/>
    </source>
</evidence>